<dbReference type="NCBIfam" id="TIGR00199">
    <property type="entry name" value="PncC_domain"/>
    <property type="match status" value="1"/>
</dbReference>
<dbReference type="AlphaFoldDB" id="A0A382ERY6"/>
<dbReference type="InterPro" id="IPR008135">
    <property type="entry name" value="Competence-induced_CinA"/>
</dbReference>
<dbReference type="SMART" id="SM00852">
    <property type="entry name" value="MoCF_biosynth"/>
    <property type="match status" value="1"/>
</dbReference>
<accession>A0A382ERY6</accession>
<organism evidence="2">
    <name type="scientific">marine metagenome</name>
    <dbReference type="NCBI Taxonomy" id="408172"/>
    <lineage>
        <taxon>unclassified sequences</taxon>
        <taxon>metagenomes</taxon>
        <taxon>ecological metagenomes</taxon>
    </lineage>
</organism>
<dbReference type="PIRSF" id="PIRSF006728">
    <property type="entry name" value="CinA"/>
    <property type="match status" value="1"/>
</dbReference>
<dbReference type="InterPro" id="IPR050101">
    <property type="entry name" value="CinA"/>
</dbReference>
<gene>
    <name evidence="2" type="ORF">METZ01_LOCUS205441</name>
</gene>
<sequence length="419" mass="44963">MPGIHSAIVAVGNELLCGKTTDTNGSWLSERLAFLGAPVLRRWVVGDHSSEIQDVVSVAMDIAELVVITGGLGPTQDDLTRQAVADCLGLKLISDPELLQDLRDRFRVRGFAKLPRSNPVQAEVPEGAEVIPNLRGSAPGLWIDVGNQVVVLLPGVPQEMRGMFDEALEPRVREYFGSRLAPLAQRTFHTTGILESVLDERVGTVRDKLPEGVEVAFLPDLQGVSLRISTSLTTERDRTRLDDAEAVLEPIIDPYRFEAVSGDLVESIARELMDAGLSIAVAESCTGGLMAKRITDLPGSSAYFRGGVVAYADPIKIDVLGLDERIFIDNGAVSKRVAVGMAQGVAELMGADVGVGITGVAGPEGGTSTKPVGLVWYAASVRGRSVFEKKVFFGDREAVRERAGQAAFRLVFRMLTDSV</sequence>
<feature type="domain" description="MoaB/Mog" evidence="1">
    <location>
        <begin position="7"/>
        <end position="175"/>
    </location>
</feature>
<dbReference type="PANTHER" id="PTHR13939">
    <property type="entry name" value="NICOTINAMIDE-NUCLEOTIDE AMIDOHYDROLASE PNCC"/>
    <property type="match status" value="1"/>
</dbReference>
<reference evidence="2" key="1">
    <citation type="submission" date="2018-05" db="EMBL/GenBank/DDBJ databases">
        <authorList>
            <person name="Lanie J.A."/>
            <person name="Ng W.-L."/>
            <person name="Kazmierczak K.M."/>
            <person name="Andrzejewski T.M."/>
            <person name="Davidsen T.M."/>
            <person name="Wayne K.J."/>
            <person name="Tettelin H."/>
            <person name="Glass J.I."/>
            <person name="Rusch D."/>
            <person name="Podicherti R."/>
            <person name="Tsui H.-C.T."/>
            <person name="Winkler M.E."/>
        </authorList>
    </citation>
    <scope>NUCLEOTIDE SEQUENCE</scope>
</reference>
<dbReference type="Pfam" id="PF00994">
    <property type="entry name" value="MoCF_biosynth"/>
    <property type="match status" value="1"/>
</dbReference>
<proteinExistence type="inferred from homology"/>
<dbReference type="HAMAP" id="MF_00226_B">
    <property type="entry name" value="CinA_B"/>
    <property type="match status" value="1"/>
</dbReference>
<dbReference type="Gene3D" id="3.90.950.20">
    <property type="entry name" value="CinA-like"/>
    <property type="match status" value="1"/>
</dbReference>
<dbReference type="EMBL" id="UINC01045616">
    <property type="protein sequence ID" value="SVB52587.1"/>
    <property type="molecule type" value="Genomic_DNA"/>
</dbReference>
<dbReference type="InterPro" id="IPR036653">
    <property type="entry name" value="CinA-like_C"/>
</dbReference>
<dbReference type="SUPFAM" id="SSF53218">
    <property type="entry name" value="Molybdenum cofactor biosynthesis proteins"/>
    <property type="match status" value="1"/>
</dbReference>
<dbReference type="PANTHER" id="PTHR13939:SF0">
    <property type="entry name" value="NMN AMIDOHYDROLASE-LIKE PROTEIN YFAY"/>
    <property type="match status" value="1"/>
</dbReference>
<dbReference type="InterPro" id="IPR036425">
    <property type="entry name" value="MoaB/Mog-like_dom_sf"/>
</dbReference>
<dbReference type="InterPro" id="IPR008136">
    <property type="entry name" value="CinA_C"/>
</dbReference>
<evidence type="ECO:0000313" key="2">
    <source>
        <dbReference type="EMBL" id="SVB52587.1"/>
    </source>
</evidence>
<dbReference type="NCBIfam" id="TIGR00200">
    <property type="entry name" value="cinA_nterm"/>
    <property type="match status" value="1"/>
</dbReference>
<dbReference type="InterPro" id="IPR041424">
    <property type="entry name" value="CinA_KH"/>
</dbReference>
<dbReference type="CDD" id="cd00885">
    <property type="entry name" value="cinA"/>
    <property type="match status" value="1"/>
</dbReference>
<dbReference type="InterPro" id="IPR001453">
    <property type="entry name" value="MoaB/Mog_dom"/>
</dbReference>
<dbReference type="Pfam" id="PF02464">
    <property type="entry name" value="CinA"/>
    <property type="match status" value="1"/>
</dbReference>
<protein>
    <recommendedName>
        <fullName evidence="1">MoaB/Mog domain-containing protein</fullName>
    </recommendedName>
</protein>
<dbReference type="Pfam" id="PF18146">
    <property type="entry name" value="CinA_KH"/>
    <property type="match status" value="1"/>
</dbReference>
<dbReference type="Gene3D" id="3.40.980.10">
    <property type="entry name" value="MoaB/Mog-like domain"/>
    <property type="match status" value="1"/>
</dbReference>
<name>A0A382ERY6_9ZZZZ</name>
<dbReference type="SUPFAM" id="SSF142433">
    <property type="entry name" value="CinA-like"/>
    <property type="match status" value="1"/>
</dbReference>
<evidence type="ECO:0000259" key="1">
    <source>
        <dbReference type="SMART" id="SM00852"/>
    </source>
</evidence>